<evidence type="ECO:0000313" key="1">
    <source>
        <dbReference type="EMBL" id="GFO10267.1"/>
    </source>
</evidence>
<protein>
    <submittedName>
        <fullName evidence="1">Uncharacterized protein</fullName>
    </submittedName>
</protein>
<dbReference type="Proteomes" id="UP000735302">
    <property type="component" value="Unassembled WGS sequence"/>
</dbReference>
<gene>
    <name evidence="1" type="ORF">PoB_003677200</name>
</gene>
<proteinExistence type="predicted"/>
<name>A0AAV4ASH3_9GAST</name>
<organism evidence="1 2">
    <name type="scientific">Plakobranchus ocellatus</name>
    <dbReference type="NCBI Taxonomy" id="259542"/>
    <lineage>
        <taxon>Eukaryota</taxon>
        <taxon>Metazoa</taxon>
        <taxon>Spiralia</taxon>
        <taxon>Lophotrochozoa</taxon>
        <taxon>Mollusca</taxon>
        <taxon>Gastropoda</taxon>
        <taxon>Heterobranchia</taxon>
        <taxon>Euthyneura</taxon>
        <taxon>Panpulmonata</taxon>
        <taxon>Sacoglossa</taxon>
        <taxon>Placobranchoidea</taxon>
        <taxon>Plakobranchidae</taxon>
        <taxon>Plakobranchus</taxon>
    </lineage>
</organism>
<accession>A0AAV4ASH3</accession>
<reference evidence="1 2" key="1">
    <citation type="journal article" date="2021" name="Elife">
        <title>Chloroplast acquisition without the gene transfer in kleptoplastic sea slugs, Plakobranchus ocellatus.</title>
        <authorList>
            <person name="Maeda T."/>
            <person name="Takahashi S."/>
            <person name="Yoshida T."/>
            <person name="Shimamura S."/>
            <person name="Takaki Y."/>
            <person name="Nagai Y."/>
            <person name="Toyoda A."/>
            <person name="Suzuki Y."/>
            <person name="Arimoto A."/>
            <person name="Ishii H."/>
            <person name="Satoh N."/>
            <person name="Nishiyama T."/>
            <person name="Hasebe M."/>
            <person name="Maruyama T."/>
            <person name="Minagawa J."/>
            <person name="Obokata J."/>
            <person name="Shigenobu S."/>
        </authorList>
    </citation>
    <scope>NUCLEOTIDE SEQUENCE [LARGE SCALE GENOMIC DNA]</scope>
</reference>
<dbReference type="AlphaFoldDB" id="A0AAV4ASH3"/>
<keyword evidence="2" id="KW-1185">Reference proteome</keyword>
<sequence length="92" mass="10878">MCSGMTAIMLMVPRFLPQTTRTLGIKLSWQVRFTLEVFTILLLWFGPWWERGNAKDPQTRRFTPVNKWDCSLVQDPLPWRPLQSSPRNFLLL</sequence>
<evidence type="ECO:0000313" key="2">
    <source>
        <dbReference type="Proteomes" id="UP000735302"/>
    </source>
</evidence>
<comment type="caution">
    <text evidence="1">The sequence shown here is derived from an EMBL/GenBank/DDBJ whole genome shotgun (WGS) entry which is preliminary data.</text>
</comment>
<dbReference type="EMBL" id="BLXT01004148">
    <property type="protein sequence ID" value="GFO10267.1"/>
    <property type="molecule type" value="Genomic_DNA"/>
</dbReference>